<reference evidence="1" key="1">
    <citation type="submission" date="2014-11" db="EMBL/GenBank/DDBJ databases">
        <authorList>
            <person name="Amaro Gonzalez C."/>
        </authorList>
    </citation>
    <scope>NUCLEOTIDE SEQUENCE</scope>
</reference>
<sequence>MYKNVLRASIQKNPNKMGAMYIFVGMLVFCPLW</sequence>
<evidence type="ECO:0000313" key="1">
    <source>
        <dbReference type="EMBL" id="JAH51084.1"/>
    </source>
</evidence>
<name>A0A0E9TBJ5_ANGAN</name>
<reference evidence="1" key="2">
    <citation type="journal article" date="2015" name="Fish Shellfish Immunol.">
        <title>Early steps in the European eel (Anguilla anguilla)-Vibrio vulnificus interaction in the gills: Role of the RtxA13 toxin.</title>
        <authorList>
            <person name="Callol A."/>
            <person name="Pajuelo D."/>
            <person name="Ebbesson L."/>
            <person name="Teles M."/>
            <person name="MacKenzie S."/>
            <person name="Amaro C."/>
        </authorList>
    </citation>
    <scope>NUCLEOTIDE SEQUENCE</scope>
</reference>
<protein>
    <submittedName>
        <fullName evidence="1">Uncharacterized protein</fullName>
    </submittedName>
</protein>
<dbReference type="EMBL" id="GBXM01057493">
    <property type="protein sequence ID" value="JAH51084.1"/>
    <property type="molecule type" value="Transcribed_RNA"/>
</dbReference>
<accession>A0A0E9TBJ5</accession>
<proteinExistence type="predicted"/>
<dbReference type="AlphaFoldDB" id="A0A0E9TBJ5"/>
<organism evidence="1">
    <name type="scientific">Anguilla anguilla</name>
    <name type="common">European freshwater eel</name>
    <name type="synonym">Muraena anguilla</name>
    <dbReference type="NCBI Taxonomy" id="7936"/>
    <lineage>
        <taxon>Eukaryota</taxon>
        <taxon>Metazoa</taxon>
        <taxon>Chordata</taxon>
        <taxon>Craniata</taxon>
        <taxon>Vertebrata</taxon>
        <taxon>Euteleostomi</taxon>
        <taxon>Actinopterygii</taxon>
        <taxon>Neopterygii</taxon>
        <taxon>Teleostei</taxon>
        <taxon>Anguilliformes</taxon>
        <taxon>Anguillidae</taxon>
        <taxon>Anguilla</taxon>
    </lineage>
</organism>